<comment type="similarity">
    <text evidence="1 3">Belongs to the short-chain dehydrogenases/reductases (SDR) family.</text>
</comment>
<evidence type="ECO:0000313" key="6">
    <source>
        <dbReference type="Proteomes" id="UP001649230"/>
    </source>
</evidence>
<accession>A0ABY3SIJ4</accession>
<gene>
    <name evidence="5" type="ORF">L0M14_25790</name>
</gene>
<dbReference type="EMBL" id="CP090978">
    <property type="protein sequence ID" value="UJF32950.1"/>
    <property type="molecule type" value="Genomic_DNA"/>
</dbReference>
<dbReference type="PRINTS" id="PR00081">
    <property type="entry name" value="GDHRDH"/>
</dbReference>
<dbReference type="Pfam" id="PF00106">
    <property type="entry name" value="adh_short"/>
    <property type="match status" value="1"/>
</dbReference>
<keyword evidence="2" id="KW-0560">Oxidoreductase</keyword>
<evidence type="ECO:0000256" key="1">
    <source>
        <dbReference type="ARBA" id="ARBA00006484"/>
    </source>
</evidence>
<dbReference type="InterPro" id="IPR057326">
    <property type="entry name" value="KR_dom"/>
</dbReference>
<dbReference type="Proteomes" id="UP001649230">
    <property type="component" value="Chromosome"/>
</dbReference>
<protein>
    <submittedName>
        <fullName evidence="5">SDR family oxidoreductase</fullName>
    </submittedName>
</protein>
<dbReference type="PRINTS" id="PR00080">
    <property type="entry name" value="SDRFAMILY"/>
</dbReference>
<reference evidence="5 6" key="1">
    <citation type="journal article" date="2024" name="Int. J. Syst. Evol. Microbiol.">
        <title>Paenibacillus hexagrammi sp. nov., a novel bacterium isolated from the gut content of Hexagrammos agrammus.</title>
        <authorList>
            <person name="Jung H.K."/>
            <person name="Kim D.G."/>
            <person name="Zin H."/>
            <person name="Park J."/>
            <person name="Jung H."/>
            <person name="Kim Y.O."/>
            <person name="Kong H.J."/>
            <person name="Kim J.W."/>
            <person name="Kim Y.S."/>
        </authorList>
    </citation>
    <scope>NUCLEOTIDE SEQUENCE [LARGE SCALE GENOMIC DNA]</scope>
    <source>
        <strain evidence="5 6">YPD9-1</strain>
    </source>
</reference>
<evidence type="ECO:0000256" key="2">
    <source>
        <dbReference type="ARBA" id="ARBA00023002"/>
    </source>
</evidence>
<keyword evidence="6" id="KW-1185">Reference proteome</keyword>
<dbReference type="SUPFAM" id="SSF51735">
    <property type="entry name" value="NAD(P)-binding Rossmann-fold domains"/>
    <property type="match status" value="1"/>
</dbReference>
<dbReference type="InterPro" id="IPR036291">
    <property type="entry name" value="NAD(P)-bd_dom_sf"/>
</dbReference>
<dbReference type="PANTHER" id="PTHR44196:SF1">
    <property type="entry name" value="DEHYDROGENASE_REDUCTASE SDR FAMILY MEMBER 7B"/>
    <property type="match status" value="1"/>
</dbReference>
<sequence>MVNVQGRWALITGASRGVGYQTAIFMAKQGCNLILHSRSLEHTKKVEEEVKALGVQAYSLGAELGNHEEVVRMLDEIEAKETQVDIVFNNAAVQIAYRTDYWATPVEDFEASFRINFISIATICNRLIPKMIERGFGRVINTTSGIINEPEQAGYAASKAALDKFTKDLASRLEGTDVIISLTDPGWCRTDLGGPHAHHAVESVIPGIAVGAFVDDKKSGRFLGAQQFTGMTLEEAVAKAETLEATRYVI</sequence>
<name>A0ABY3SIJ4_9BACL</name>
<dbReference type="CDD" id="cd05233">
    <property type="entry name" value="SDR_c"/>
    <property type="match status" value="1"/>
</dbReference>
<feature type="domain" description="Ketoreductase" evidence="4">
    <location>
        <begin position="7"/>
        <end position="195"/>
    </location>
</feature>
<dbReference type="RefSeq" id="WP_235119293.1">
    <property type="nucleotide sequence ID" value="NZ_CP090978.1"/>
</dbReference>
<dbReference type="PANTHER" id="PTHR44196">
    <property type="entry name" value="DEHYDROGENASE/REDUCTASE SDR FAMILY MEMBER 7B"/>
    <property type="match status" value="1"/>
</dbReference>
<evidence type="ECO:0000256" key="3">
    <source>
        <dbReference type="RuleBase" id="RU000363"/>
    </source>
</evidence>
<dbReference type="SMART" id="SM00822">
    <property type="entry name" value="PKS_KR"/>
    <property type="match status" value="1"/>
</dbReference>
<evidence type="ECO:0000313" key="5">
    <source>
        <dbReference type="EMBL" id="UJF32950.1"/>
    </source>
</evidence>
<proteinExistence type="inferred from homology"/>
<evidence type="ECO:0000259" key="4">
    <source>
        <dbReference type="SMART" id="SM00822"/>
    </source>
</evidence>
<organism evidence="5 6">
    <name type="scientific">Paenibacillus hexagrammi</name>
    <dbReference type="NCBI Taxonomy" id="2908839"/>
    <lineage>
        <taxon>Bacteria</taxon>
        <taxon>Bacillati</taxon>
        <taxon>Bacillota</taxon>
        <taxon>Bacilli</taxon>
        <taxon>Bacillales</taxon>
        <taxon>Paenibacillaceae</taxon>
        <taxon>Paenibacillus</taxon>
    </lineage>
</organism>
<dbReference type="Gene3D" id="3.40.50.720">
    <property type="entry name" value="NAD(P)-binding Rossmann-like Domain"/>
    <property type="match status" value="1"/>
</dbReference>
<dbReference type="InterPro" id="IPR002347">
    <property type="entry name" value="SDR_fam"/>
</dbReference>